<dbReference type="PROSITE" id="PS00527">
    <property type="entry name" value="RIBOSOMAL_S14"/>
    <property type="match status" value="1"/>
</dbReference>
<dbReference type="GO" id="GO:0003735">
    <property type="term" value="F:structural constituent of ribosome"/>
    <property type="evidence" value="ECO:0007669"/>
    <property type="project" value="InterPro"/>
</dbReference>
<dbReference type="FunFam" id="1.10.287.1480:FF:000001">
    <property type="entry name" value="30S ribosomal protein S14"/>
    <property type="match status" value="1"/>
</dbReference>
<dbReference type="NCBIfam" id="NF006477">
    <property type="entry name" value="PRK08881.1"/>
    <property type="match status" value="1"/>
</dbReference>
<comment type="subunit">
    <text evidence="6 7">Part of the 30S ribosomal subunit. Contacts proteins S3 and S10.</text>
</comment>
<dbReference type="OrthoDB" id="9810484at2"/>
<gene>
    <name evidence="7" type="primary">rpsN</name>
    <name evidence="9" type="ORF">BSZ37_10660</name>
</gene>
<feature type="region of interest" description="Disordered" evidence="8">
    <location>
        <begin position="1"/>
        <end position="21"/>
    </location>
</feature>
<evidence type="ECO:0000256" key="5">
    <source>
        <dbReference type="ARBA" id="ARBA00035167"/>
    </source>
</evidence>
<dbReference type="GO" id="GO:0015935">
    <property type="term" value="C:small ribosomal subunit"/>
    <property type="evidence" value="ECO:0007669"/>
    <property type="project" value="TreeGrafter"/>
</dbReference>
<keyword evidence="7" id="KW-0699">rRNA-binding</keyword>
<protein>
    <recommendedName>
        <fullName evidence="5 7">Small ribosomal subunit protein uS14</fullName>
    </recommendedName>
</protein>
<feature type="compositionally biased region" description="Basic residues" evidence="8">
    <location>
        <begin position="10"/>
        <end position="21"/>
    </location>
</feature>
<evidence type="ECO:0000256" key="6">
    <source>
        <dbReference type="ARBA" id="ARBA00047110"/>
    </source>
</evidence>
<dbReference type="PANTHER" id="PTHR19836">
    <property type="entry name" value="30S RIBOSOMAL PROTEIN S14"/>
    <property type="match status" value="1"/>
</dbReference>
<dbReference type="Gene3D" id="1.10.287.1480">
    <property type="match status" value="1"/>
</dbReference>
<dbReference type="InterPro" id="IPR018271">
    <property type="entry name" value="Ribosomal_uS14_CS"/>
</dbReference>
<evidence type="ECO:0000256" key="2">
    <source>
        <dbReference type="ARBA" id="ARBA00009083"/>
    </source>
</evidence>
<dbReference type="GO" id="GO:0019843">
    <property type="term" value="F:rRNA binding"/>
    <property type="evidence" value="ECO:0007669"/>
    <property type="project" value="UniProtKB-UniRule"/>
</dbReference>
<dbReference type="InterPro" id="IPR023036">
    <property type="entry name" value="Ribosomal_uS14_bac/plastid"/>
</dbReference>
<dbReference type="HAMAP" id="MF_00537">
    <property type="entry name" value="Ribosomal_uS14_1"/>
    <property type="match status" value="1"/>
</dbReference>
<accession>A0A271J2C3</accession>
<dbReference type="GO" id="GO:0006412">
    <property type="term" value="P:translation"/>
    <property type="evidence" value="ECO:0007669"/>
    <property type="project" value="UniProtKB-UniRule"/>
</dbReference>
<organism evidence="9 10">
    <name type="scientific">Rubrivirga marina</name>
    <dbReference type="NCBI Taxonomy" id="1196024"/>
    <lineage>
        <taxon>Bacteria</taxon>
        <taxon>Pseudomonadati</taxon>
        <taxon>Rhodothermota</taxon>
        <taxon>Rhodothermia</taxon>
        <taxon>Rhodothermales</taxon>
        <taxon>Rubricoccaceae</taxon>
        <taxon>Rubrivirga</taxon>
    </lineage>
</organism>
<evidence type="ECO:0000256" key="1">
    <source>
        <dbReference type="ARBA" id="ARBA00003686"/>
    </source>
</evidence>
<evidence type="ECO:0000256" key="4">
    <source>
        <dbReference type="ARBA" id="ARBA00023274"/>
    </source>
</evidence>
<reference evidence="9 10" key="1">
    <citation type="submission" date="2016-11" db="EMBL/GenBank/DDBJ databases">
        <title>Study of marine rhodopsin-containing bacteria.</title>
        <authorList>
            <person name="Yoshizawa S."/>
            <person name="Kumagai Y."/>
            <person name="Kogure K."/>
        </authorList>
    </citation>
    <scope>NUCLEOTIDE SEQUENCE [LARGE SCALE GENOMIC DNA]</scope>
    <source>
        <strain evidence="9 10">SAORIC-28</strain>
    </source>
</reference>
<evidence type="ECO:0000313" key="9">
    <source>
        <dbReference type="EMBL" id="PAP76859.1"/>
    </source>
</evidence>
<dbReference type="SUPFAM" id="SSF57716">
    <property type="entry name" value="Glucocorticoid receptor-like (DNA-binding domain)"/>
    <property type="match status" value="1"/>
</dbReference>
<keyword evidence="4 7" id="KW-0687">Ribonucleoprotein</keyword>
<name>A0A271J2C3_9BACT</name>
<keyword evidence="7" id="KW-0694">RNA-binding</keyword>
<comment type="similarity">
    <text evidence="2 7">Belongs to the universal ribosomal protein uS14 family.</text>
</comment>
<dbReference type="Proteomes" id="UP000216339">
    <property type="component" value="Unassembled WGS sequence"/>
</dbReference>
<dbReference type="GO" id="GO:0005737">
    <property type="term" value="C:cytoplasm"/>
    <property type="evidence" value="ECO:0007669"/>
    <property type="project" value="UniProtKB-ARBA"/>
</dbReference>
<evidence type="ECO:0000256" key="7">
    <source>
        <dbReference type="HAMAP-Rule" id="MF_00537"/>
    </source>
</evidence>
<evidence type="ECO:0000256" key="3">
    <source>
        <dbReference type="ARBA" id="ARBA00022980"/>
    </source>
</evidence>
<dbReference type="PANTHER" id="PTHR19836:SF19">
    <property type="entry name" value="SMALL RIBOSOMAL SUBUNIT PROTEIN US14M"/>
    <property type="match status" value="1"/>
</dbReference>
<keyword evidence="10" id="KW-1185">Reference proteome</keyword>
<dbReference type="EMBL" id="MQWD01000001">
    <property type="protein sequence ID" value="PAP76859.1"/>
    <property type="molecule type" value="Genomic_DNA"/>
</dbReference>
<proteinExistence type="inferred from homology"/>
<comment type="function">
    <text evidence="1 7">Binds 16S rRNA, required for the assembly of 30S particles and may also be responsible for determining the conformation of the 16S rRNA at the A site.</text>
</comment>
<dbReference type="InterPro" id="IPR001209">
    <property type="entry name" value="Ribosomal_uS14"/>
</dbReference>
<dbReference type="AlphaFoldDB" id="A0A271J2C3"/>
<dbReference type="RefSeq" id="WP_095510527.1">
    <property type="nucleotide sequence ID" value="NZ_MQWD01000001.1"/>
</dbReference>
<sequence length="105" mass="12048">MAKTSVIAREKKRRKAVQKYAKKRAELKEQLRQLKSSEDFNPAEAQAIAEELQKLPRDASPVRLHNRCALTGRPRGYLRTFGVCRNVFRELAVEGKIPGVRKSSW</sequence>
<keyword evidence="3 7" id="KW-0689">Ribosomal protein</keyword>
<dbReference type="Pfam" id="PF00253">
    <property type="entry name" value="Ribosomal_S14"/>
    <property type="match status" value="1"/>
</dbReference>
<evidence type="ECO:0000256" key="8">
    <source>
        <dbReference type="SAM" id="MobiDB-lite"/>
    </source>
</evidence>
<comment type="caution">
    <text evidence="9">The sequence shown here is derived from an EMBL/GenBank/DDBJ whole genome shotgun (WGS) entry which is preliminary data.</text>
</comment>
<evidence type="ECO:0000313" key="10">
    <source>
        <dbReference type="Proteomes" id="UP000216339"/>
    </source>
</evidence>